<keyword evidence="1" id="KW-0732">Signal</keyword>
<evidence type="ECO:0000313" key="3">
    <source>
        <dbReference type="Proteomes" id="UP000076925"/>
    </source>
</evidence>
<reference evidence="2 3" key="1">
    <citation type="journal article" date="2013" name="Genome Biol. Evol.">
        <title>Genomes of Stigonematalean cyanobacteria (subsection V) and the evolution of oxygenic photosynthesis from prokaryotes to plastids.</title>
        <authorList>
            <person name="Dagan T."/>
            <person name="Roettger M."/>
            <person name="Stucken K."/>
            <person name="Landan G."/>
            <person name="Koch R."/>
            <person name="Major P."/>
            <person name="Gould S.B."/>
            <person name="Goremykin V.V."/>
            <person name="Rippka R."/>
            <person name="Tandeau de Marsac N."/>
            <person name="Gugger M."/>
            <person name="Lockhart P.J."/>
            <person name="Allen J.F."/>
            <person name="Brune I."/>
            <person name="Maus I."/>
            <person name="Puhler A."/>
            <person name="Martin W.F."/>
        </authorList>
    </citation>
    <scope>NUCLEOTIDE SEQUENCE [LARGE SCALE GENOMIC DNA]</scope>
    <source>
        <strain evidence="2 3">PCC 7110</strain>
    </source>
</reference>
<evidence type="ECO:0000313" key="2">
    <source>
        <dbReference type="EMBL" id="KYC37296.1"/>
    </source>
</evidence>
<keyword evidence="3" id="KW-1185">Reference proteome</keyword>
<name>A0A139WXY8_9CYAN</name>
<accession>A0A139WXY8</accession>
<proteinExistence type="predicted"/>
<comment type="caution">
    <text evidence="2">The sequence shown here is derived from an EMBL/GenBank/DDBJ whole genome shotgun (WGS) entry which is preliminary data.</text>
</comment>
<organism evidence="2 3">
    <name type="scientific">Scytonema hofmannii PCC 7110</name>
    <dbReference type="NCBI Taxonomy" id="128403"/>
    <lineage>
        <taxon>Bacteria</taxon>
        <taxon>Bacillati</taxon>
        <taxon>Cyanobacteriota</taxon>
        <taxon>Cyanophyceae</taxon>
        <taxon>Nostocales</taxon>
        <taxon>Scytonemataceae</taxon>
        <taxon>Scytonema</taxon>
    </lineage>
</organism>
<dbReference type="InterPro" id="IPR046048">
    <property type="entry name" value="DUF6006"/>
</dbReference>
<feature type="signal peptide" evidence="1">
    <location>
        <begin position="1"/>
        <end position="26"/>
    </location>
</feature>
<gene>
    <name evidence="2" type="ORF">WA1_47645</name>
</gene>
<dbReference type="RefSeq" id="WP_017747508.1">
    <property type="nucleotide sequence ID" value="NZ_KQ976354.1"/>
</dbReference>
<protein>
    <recommendedName>
        <fullName evidence="4">Secreted protein</fullName>
    </recommendedName>
</protein>
<dbReference type="Proteomes" id="UP000076925">
    <property type="component" value="Unassembled WGS sequence"/>
</dbReference>
<sequence length="150" mass="17323">MKNTIRFLGLTVFAICFFTASGSANSSLVAKEWFFGLWDCNDGGRPAKMHWYTVNDPQTTCNGNVCTHTSSVKVVGGVSHNNGASWVPLAKRWSKNSELLTDYWYLNYNNNTLSANGWSKRDPRRQFLFNWEWWKFPNERKPLQCQKISE</sequence>
<dbReference type="EMBL" id="ANNX02000047">
    <property type="protein sequence ID" value="KYC37296.1"/>
    <property type="molecule type" value="Genomic_DNA"/>
</dbReference>
<dbReference type="AlphaFoldDB" id="A0A139WXY8"/>
<evidence type="ECO:0008006" key="4">
    <source>
        <dbReference type="Google" id="ProtNLM"/>
    </source>
</evidence>
<feature type="chain" id="PRO_5007300482" description="Secreted protein" evidence="1">
    <location>
        <begin position="27"/>
        <end position="150"/>
    </location>
</feature>
<dbReference type="Pfam" id="PF19469">
    <property type="entry name" value="DUF6006"/>
    <property type="match status" value="1"/>
</dbReference>
<evidence type="ECO:0000256" key="1">
    <source>
        <dbReference type="SAM" id="SignalP"/>
    </source>
</evidence>